<proteinExistence type="predicted"/>
<evidence type="ECO:0000313" key="2">
    <source>
        <dbReference type="Proteomes" id="UP001218188"/>
    </source>
</evidence>
<accession>A0AAD6T196</accession>
<dbReference type="EMBL" id="JARJCM010000040">
    <property type="protein sequence ID" value="KAJ7036941.1"/>
    <property type="molecule type" value="Genomic_DNA"/>
</dbReference>
<organism evidence="1 2">
    <name type="scientific">Mycena alexandri</name>
    <dbReference type="NCBI Taxonomy" id="1745969"/>
    <lineage>
        <taxon>Eukaryota</taxon>
        <taxon>Fungi</taxon>
        <taxon>Dikarya</taxon>
        <taxon>Basidiomycota</taxon>
        <taxon>Agaricomycotina</taxon>
        <taxon>Agaricomycetes</taxon>
        <taxon>Agaricomycetidae</taxon>
        <taxon>Agaricales</taxon>
        <taxon>Marasmiineae</taxon>
        <taxon>Mycenaceae</taxon>
        <taxon>Mycena</taxon>
    </lineage>
</organism>
<name>A0AAD6T196_9AGAR</name>
<sequence>MCACVGGRNQRSFLVPPPATEQESTEMLQISIEVFLEILGMLSLPLAFQSEHMTESTTLASCSLVCKSWSAPSQQLLFRRVRIDGQWSPPKVLIPAIQMQTRGRLAYFLSTITADTNKSRWLRESVLSIILRPHAFTKSNDILAILIHLPNLRELSIDTIGSAFIFGEAELAQLQNSGPSIRSLHVNTDHPSSRRDSTAWPAVMNLIAAIPTIRMLDVTTNSVQQLPLVTPPLQYKLVSAKIRSKTVTNASQFLASLGDHPLELFWPAESTQLPFAHGGHLRSLSIQGPLQDVHALRLCTRLERFECRTRPTEALIAAIPRTIAALYVQHAVIVPSTPPASDDSIPSSRRAAAAAAASTIARMVYAEETRSVAHLTQQLDTFPNLRVFTWVGVTNPELAALKARCTSLGIEYRPKELDSLSDDEVEFSLRRRLLAI</sequence>
<evidence type="ECO:0000313" key="1">
    <source>
        <dbReference type="EMBL" id="KAJ7036941.1"/>
    </source>
</evidence>
<dbReference type="InterPro" id="IPR032675">
    <property type="entry name" value="LRR_dom_sf"/>
</dbReference>
<dbReference type="Gene3D" id="3.80.10.10">
    <property type="entry name" value="Ribonuclease Inhibitor"/>
    <property type="match status" value="1"/>
</dbReference>
<dbReference type="Proteomes" id="UP001218188">
    <property type="component" value="Unassembled WGS sequence"/>
</dbReference>
<evidence type="ECO:0008006" key="3">
    <source>
        <dbReference type="Google" id="ProtNLM"/>
    </source>
</evidence>
<comment type="caution">
    <text evidence="1">The sequence shown here is derived from an EMBL/GenBank/DDBJ whole genome shotgun (WGS) entry which is preliminary data.</text>
</comment>
<reference evidence="1" key="1">
    <citation type="submission" date="2023-03" db="EMBL/GenBank/DDBJ databases">
        <title>Massive genome expansion in bonnet fungi (Mycena s.s.) driven by repeated elements and novel gene families across ecological guilds.</title>
        <authorList>
            <consortium name="Lawrence Berkeley National Laboratory"/>
            <person name="Harder C.B."/>
            <person name="Miyauchi S."/>
            <person name="Viragh M."/>
            <person name="Kuo A."/>
            <person name="Thoen E."/>
            <person name="Andreopoulos B."/>
            <person name="Lu D."/>
            <person name="Skrede I."/>
            <person name="Drula E."/>
            <person name="Henrissat B."/>
            <person name="Morin E."/>
            <person name="Kohler A."/>
            <person name="Barry K."/>
            <person name="LaButti K."/>
            <person name="Morin E."/>
            <person name="Salamov A."/>
            <person name="Lipzen A."/>
            <person name="Mereny Z."/>
            <person name="Hegedus B."/>
            <person name="Baldrian P."/>
            <person name="Stursova M."/>
            <person name="Weitz H."/>
            <person name="Taylor A."/>
            <person name="Grigoriev I.V."/>
            <person name="Nagy L.G."/>
            <person name="Martin F."/>
            <person name="Kauserud H."/>
        </authorList>
    </citation>
    <scope>NUCLEOTIDE SEQUENCE</scope>
    <source>
        <strain evidence="1">CBHHK200</strain>
    </source>
</reference>
<protein>
    <recommendedName>
        <fullName evidence="3">F-box domain-containing protein</fullName>
    </recommendedName>
</protein>
<dbReference type="AlphaFoldDB" id="A0AAD6T196"/>
<keyword evidence="2" id="KW-1185">Reference proteome</keyword>
<gene>
    <name evidence="1" type="ORF">C8F04DRAFT_1232855</name>
</gene>